<dbReference type="AlphaFoldDB" id="A0A494X647"/>
<accession>A0A494X647</accession>
<keyword evidence="1 2" id="KW-0238">DNA-binding</keyword>
<dbReference type="EMBL" id="RBZU01000015">
    <property type="protein sequence ID" value="RKP46165.1"/>
    <property type="molecule type" value="Genomic_DNA"/>
</dbReference>
<dbReference type="InterPro" id="IPR041669">
    <property type="entry name" value="TetR_C_15"/>
</dbReference>
<dbReference type="InterPro" id="IPR009057">
    <property type="entry name" value="Homeodomain-like_sf"/>
</dbReference>
<dbReference type="GO" id="GO:0003700">
    <property type="term" value="F:DNA-binding transcription factor activity"/>
    <property type="evidence" value="ECO:0007669"/>
    <property type="project" value="TreeGrafter"/>
</dbReference>
<evidence type="ECO:0000313" key="4">
    <source>
        <dbReference type="EMBL" id="RKP46165.1"/>
    </source>
</evidence>
<feature type="domain" description="HTH tetR-type" evidence="3">
    <location>
        <begin position="11"/>
        <end position="71"/>
    </location>
</feature>
<evidence type="ECO:0000313" key="5">
    <source>
        <dbReference type="Proteomes" id="UP000270342"/>
    </source>
</evidence>
<evidence type="ECO:0000256" key="1">
    <source>
        <dbReference type="ARBA" id="ARBA00023125"/>
    </source>
</evidence>
<evidence type="ECO:0000256" key="2">
    <source>
        <dbReference type="PROSITE-ProRule" id="PRU00335"/>
    </source>
</evidence>
<evidence type="ECO:0000259" key="3">
    <source>
        <dbReference type="PROSITE" id="PS50977"/>
    </source>
</evidence>
<sequence length="202" mass="22240">MRKAPKQARSRATIDAILDAAAHILGERGWQGLTTNDVAQAAGASIGSLYQYFPNKLALIEAVRRRHFDDVLAVLHAAADRSAPRSARIAALVDGMIAVHSRHATAHRVLLEECPRGETERQMHDRFDIECRHAYEALFKVNVPDFVGDTKLGAQVLAGALAGAVHEAARQGQLASPELRRELAWLVDRYLSKRRSAPKRVV</sequence>
<dbReference type="Pfam" id="PF17918">
    <property type="entry name" value="TetR_C_15"/>
    <property type="match status" value="1"/>
</dbReference>
<dbReference type="PRINTS" id="PR00455">
    <property type="entry name" value="HTHTETR"/>
</dbReference>
<dbReference type="InterPro" id="IPR001647">
    <property type="entry name" value="HTH_TetR"/>
</dbReference>
<dbReference type="InterPro" id="IPR050109">
    <property type="entry name" value="HTH-type_TetR-like_transc_reg"/>
</dbReference>
<dbReference type="GO" id="GO:0000976">
    <property type="term" value="F:transcription cis-regulatory region binding"/>
    <property type="evidence" value="ECO:0007669"/>
    <property type="project" value="TreeGrafter"/>
</dbReference>
<organism evidence="4 5">
    <name type="scientific">Pararobbsia silviterrae</name>
    <dbReference type="NCBI Taxonomy" id="1792498"/>
    <lineage>
        <taxon>Bacteria</taxon>
        <taxon>Pseudomonadati</taxon>
        <taxon>Pseudomonadota</taxon>
        <taxon>Betaproteobacteria</taxon>
        <taxon>Burkholderiales</taxon>
        <taxon>Burkholderiaceae</taxon>
        <taxon>Pararobbsia</taxon>
    </lineage>
</organism>
<proteinExistence type="predicted"/>
<dbReference type="Pfam" id="PF00440">
    <property type="entry name" value="TetR_N"/>
    <property type="match status" value="1"/>
</dbReference>
<dbReference type="Gene3D" id="1.10.357.10">
    <property type="entry name" value="Tetracycline Repressor, domain 2"/>
    <property type="match status" value="1"/>
</dbReference>
<dbReference type="OrthoDB" id="9816320at2"/>
<dbReference type="SUPFAM" id="SSF46689">
    <property type="entry name" value="Homeodomain-like"/>
    <property type="match status" value="1"/>
</dbReference>
<dbReference type="PANTHER" id="PTHR30055:SF226">
    <property type="entry name" value="HTH-TYPE TRANSCRIPTIONAL REGULATOR PKSA"/>
    <property type="match status" value="1"/>
</dbReference>
<name>A0A494X647_9BURK</name>
<protein>
    <submittedName>
        <fullName evidence="4">TetR/AcrR family transcriptional regulator</fullName>
    </submittedName>
</protein>
<reference evidence="4 5" key="1">
    <citation type="submission" date="2018-10" db="EMBL/GenBank/DDBJ databases">
        <title>Robbsia sp. DHC34, isolated from soil.</title>
        <authorList>
            <person name="Gao Z.-H."/>
            <person name="Qiu L.-H."/>
        </authorList>
    </citation>
    <scope>NUCLEOTIDE SEQUENCE [LARGE SCALE GENOMIC DNA]</scope>
    <source>
        <strain evidence="4 5">DHC34</strain>
    </source>
</reference>
<keyword evidence="5" id="KW-1185">Reference proteome</keyword>
<dbReference type="PROSITE" id="PS50977">
    <property type="entry name" value="HTH_TETR_2"/>
    <property type="match status" value="1"/>
</dbReference>
<dbReference type="Proteomes" id="UP000270342">
    <property type="component" value="Unassembled WGS sequence"/>
</dbReference>
<gene>
    <name evidence="4" type="ORF">D7S86_24905</name>
</gene>
<comment type="caution">
    <text evidence="4">The sequence shown here is derived from an EMBL/GenBank/DDBJ whole genome shotgun (WGS) entry which is preliminary data.</text>
</comment>
<dbReference type="PANTHER" id="PTHR30055">
    <property type="entry name" value="HTH-TYPE TRANSCRIPTIONAL REGULATOR RUTR"/>
    <property type="match status" value="1"/>
</dbReference>
<feature type="DNA-binding region" description="H-T-H motif" evidence="2">
    <location>
        <begin position="34"/>
        <end position="53"/>
    </location>
</feature>